<keyword evidence="1" id="KW-1133">Transmembrane helix</keyword>
<feature type="transmembrane region" description="Helical" evidence="1">
    <location>
        <begin position="296"/>
        <end position="316"/>
    </location>
</feature>
<feature type="transmembrane region" description="Helical" evidence="1">
    <location>
        <begin position="268"/>
        <end position="289"/>
    </location>
</feature>
<organism evidence="2">
    <name type="scientific">Candidatus Kentrum sp. LPFa</name>
    <dbReference type="NCBI Taxonomy" id="2126335"/>
    <lineage>
        <taxon>Bacteria</taxon>
        <taxon>Pseudomonadati</taxon>
        <taxon>Pseudomonadota</taxon>
        <taxon>Gammaproteobacteria</taxon>
        <taxon>Candidatus Kentrum</taxon>
    </lineage>
</organism>
<protein>
    <recommendedName>
        <fullName evidence="4">Neurotransmitter-gated ion-channel ligand binding domain-containing protein</fullName>
    </recommendedName>
</protein>
<keyword evidence="1" id="KW-0472">Membrane</keyword>
<evidence type="ECO:0000256" key="1">
    <source>
        <dbReference type="SAM" id="Phobius"/>
    </source>
</evidence>
<dbReference type="AlphaFoldDB" id="A0A450WGY9"/>
<evidence type="ECO:0008006" key="4">
    <source>
        <dbReference type="Google" id="ProtNLM"/>
    </source>
</evidence>
<evidence type="ECO:0000313" key="3">
    <source>
        <dbReference type="EMBL" id="VFK31641.1"/>
    </source>
</evidence>
<keyword evidence="1" id="KW-0812">Transmembrane</keyword>
<gene>
    <name evidence="2" type="ORF">BECKLPF1236A_GA0070988_101431</name>
    <name evidence="3" type="ORF">BECKLPF1236C_GA0070990_101451</name>
</gene>
<dbReference type="EMBL" id="CAADFM010000143">
    <property type="protein sequence ID" value="VFK16313.1"/>
    <property type="molecule type" value="Genomic_DNA"/>
</dbReference>
<proteinExistence type="predicted"/>
<accession>A0A450WGY9</accession>
<reference evidence="2" key="1">
    <citation type="submission" date="2019-02" db="EMBL/GenBank/DDBJ databases">
        <authorList>
            <person name="Gruber-Vodicka R. H."/>
            <person name="Seah K. B. B."/>
        </authorList>
    </citation>
    <scope>NUCLEOTIDE SEQUENCE</scope>
    <source>
        <strain evidence="2">BECK_S312</strain>
        <strain evidence="3">BECK_S426</strain>
    </source>
</reference>
<feature type="transmembrane region" description="Helical" evidence="1">
    <location>
        <begin position="328"/>
        <end position="346"/>
    </location>
</feature>
<feature type="transmembrane region" description="Helical" evidence="1">
    <location>
        <begin position="358"/>
        <end position="382"/>
    </location>
</feature>
<dbReference type="EMBL" id="CAADFP010000145">
    <property type="protein sequence ID" value="VFK31641.1"/>
    <property type="molecule type" value="Genomic_DNA"/>
</dbReference>
<evidence type="ECO:0000313" key="2">
    <source>
        <dbReference type="EMBL" id="VFK16313.1"/>
    </source>
</evidence>
<name>A0A450WGY9_9GAMM</name>
<sequence>MIINAALDAKSQDVGDMRRHVNKRLHDYMSGQRVYKGWTRYWSFTKNRTSLEDVLLIWKPINYDGFILYPEQYSVLEKDGRKIYVKKPVIYLNVDMIRLANINNSEKSFYAEFYLNIKSESDNVDIDYIEFTNAYRGRDSNKPLIDIRKIDEKGANKDSKVKLRSNHLYKVSGKFDFYPNLRLYPFDDQKFSISFQPINARYDFFIQPPKKELRDVDFTVDGWSIKNHYVGVDRDIIRNIEGYVSEEVIVPFYKFNYTWVMERSAVDYFIKIVIPLLVILMVTYFSIYIQLQYFEAIMTIQVTSLLASIALYFSVYKPLTDYATLSDKIFLFTYSSITFMMATSIFRSTNYVNSSNKLGLVVFFVQRYVFPLFILLIISYVMSAKYMSV</sequence>